<evidence type="ECO:0000256" key="3">
    <source>
        <dbReference type="ARBA" id="ARBA00023002"/>
    </source>
</evidence>
<dbReference type="GO" id="GO:0051537">
    <property type="term" value="F:2 iron, 2 sulfur cluster binding"/>
    <property type="evidence" value="ECO:0007669"/>
    <property type="project" value="UniProtKB-KW"/>
</dbReference>
<dbReference type="CDD" id="cd03469">
    <property type="entry name" value="Rieske_RO_Alpha_N"/>
    <property type="match status" value="1"/>
</dbReference>
<evidence type="ECO:0000313" key="10">
    <source>
        <dbReference type="Proteomes" id="UP000465812"/>
    </source>
</evidence>
<dbReference type="Proteomes" id="UP000192760">
    <property type="component" value="Unassembled WGS sequence"/>
</dbReference>
<name>A0A1X0F9H0_MYCNT</name>
<gene>
    <name evidence="8" type="ORF">BST30_26575</name>
    <name evidence="7" type="ORF">MMAN_21070</name>
</gene>
<feature type="domain" description="Rieske" evidence="6">
    <location>
        <begin position="18"/>
        <end position="119"/>
    </location>
</feature>
<evidence type="ECO:0000313" key="7">
    <source>
        <dbReference type="EMBL" id="BBY37973.1"/>
    </source>
</evidence>
<reference evidence="7 10" key="2">
    <citation type="journal article" date="2019" name="Emerg. Microbes Infect.">
        <title>Comprehensive subspecies identification of 175 nontuberculous mycobacteria species based on 7547 genomic profiles.</title>
        <authorList>
            <person name="Matsumoto Y."/>
            <person name="Kinjo T."/>
            <person name="Motooka D."/>
            <person name="Nabeya D."/>
            <person name="Jung N."/>
            <person name="Uechi K."/>
            <person name="Horii T."/>
            <person name="Iida T."/>
            <person name="Fujita J."/>
            <person name="Nakamura S."/>
        </authorList>
    </citation>
    <scope>NUCLEOTIDE SEQUENCE [LARGE SCALE GENOMIC DNA]</scope>
    <source>
        <strain evidence="7 10">JCM 18113</strain>
    </source>
</reference>
<evidence type="ECO:0000256" key="1">
    <source>
        <dbReference type="ARBA" id="ARBA00022714"/>
    </source>
</evidence>
<reference evidence="8 9" key="1">
    <citation type="submission" date="2017-02" db="EMBL/GenBank/DDBJ databases">
        <title>The new phylogeny of genus Mycobacterium.</title>
        <authorList>
            <person name="Tortoli E."/>
            <person name="Trovato A."/>
            <person name="Cirillo D.M."/>
        </authorList>
    </citation>
    <scope>NUCLEOTIDE SEQUENCE [LARGE SCALE GENOMIC DNA]</scope>
    <source>
        <strain evidence="8 9">DSM 45255</strain>
    </source>
</reference>
<dbReference type="STRING" id="560555.BST30_26575"/>
<evidence type="ECO:0000259" key="6">
    <source>
        <dbReference type="PROSITE" id="PS51296"/>
    </source>
</evidence>
<evidence type="ECO:0000313" key="9">
    <source>
        <dbReference type="Proteomes" id="UP000192760"/>
    </source>
</evidence>
<protein>
    <recommendedName>
        <fullName evidence="6">Rieske domain-containing protein</fullName>
    </recommendedName>
</protein>
<dbReference type="Proteomes" id="UP000465812">
    <property type="component" value="Chromosome"/>
</dbReference>
<keyword evidence="4" id="KW-0408">Iron</keyword>
<reference evidence="7" key="3">
    <citation type="submission" date="2020-02" db="EMBL/GenBank/DDBJ databases">
        <authorList>
            <person name="Matsumoto Y."/>
            <person name="Motooka D."/>
            <person name="Nakamura S."/>
        </authorList>
    </citation>
    <scope>NUCLEOTIDE SEQUENCE</scope>
    <source>
        <strain evidence="7">JCM 18113</strain>
    </source>
</reference>
<keyword evidence="3" id="KW-0560">Oxidoreductase</keyword>
<evidence type="ECO:0000313" key="8">
    <source>
        <dbReference type="EMBL" id="ORA97819.1"/>
    </source>
</evidence>
<dbReference type="EMBL" id="AP022590">
    <property type="protein sequence ID" value="BBY37973.1"/>
    <property type="molecule type" value="Genomic_DNA"/>
</dbReference>
<dbReference type="Gene3D" id="2.102.10.10">
    <property type="entry name" value="Rieske [2Fe-2S] iron-sulphur domain"/>
    <property type="match status" value="1"/>
</dbReference>
<evidence type="ECO:0000256" key="4">
    <source>
        <dbReference type="ARBA" id="ARBA00023004"/>
    </source>
</evidence>
<dbReference type="AlphaFoldDB" id="A0A1X0F9H0"/>
<evidence type="ECO:0000256" key="5">
    <source>
        <dbReference type="ARBA" id="ARBA00023014"/>
    </source>
</evidence>
<dbReference type="GO" id="GO:0046872">
    <property type="term" value="F:metal ion binding"/>
    <property type="evidence" value="ECO:0007669"/>
    <property type="project" value="UniProtKB-KW"/>
</dbReference>
<dbReference type="InterPro" id="IPR036922">
    <property type="entry name" value="Rieske_2Fe-2S_sf"/>
</dbReference>
<dbReference type="GO" id="GO:0016705">
    <property type="term" value="F:oxidoreductase activity, acting on paired donors, with incorporation or reduction of molecular oxygen"/>
    <property type="evidence" value="ECO:0007669"/>
    <property type="project" value="UniProtKB-ARBA"/>
</dbReference>
<keyword evidence="1" id="KW-0001">2Fe-2S</keyword>
<dbReference type="SUPFAM" id="SSF50022">
    <property type="entry name" value="ISP domain"/>
    <property type="match status" value="1"/>
</dbReference>
<proteinExistence type="predicted"/>
<dbReference type="GO" id="GO:0004497">
    <property type="term" value="F:monooxygenase activity"/>
    <property type="evidence" value="ECO:0007669"/>
    <property type="project" value="UniProtKB-ARBA"/>
</dbReference>
<dbReference type="PANTHER" id="PTHR21266">
    <property type="entry name" value="IRON-SULFUR DOMAIN CONTAINING PROTEIN"/>
    <property type="match status" value="1"/>
</dbReference>
<dbReference type="EMBL" id="MVHW01000051">
    <property type="protein sequence ID" value="ORA97819.1"/>
    <property type="molecule type" value="Genomic_DNA"/>
</dbReference>
<accession>A0A1X0F9H0</accession>
<keyword evidence="2" id="KW-0479">Metal-binding</keyword>
<organism evidence="8 9">
    <name type="scientific">Mycobacterium mantenii</name>
    <dbReference type="NCBI Taxonomy" id="560555"/>
    <lineage>
        <taxon>Bacteria</taxon>
        <taxon>Bacillati</taxon>
        <taxon>Actinomycetota</taxon>
        <taxon>Actinomycetes</taxon>
        <taxon>Mycobacteriales</taxon>
        <taxon>Mycobacteriaceae</taxon>
        <taxon>Mycobacterium</taxon>
        <taxon>Mycobacterium avium complex (MAC)</taxon>
    </lineage>
</organism>
<dbReference type="InterPro" id="IPR017941">
    <property type="entry name" value="Rieske_2Fe-2S"/>
</dbReference>
<dbReference type="PANTHER" id="PTHR21266:SF60">
    <property type="entry name" value="3-KETOSTEROID-9-ALPHA-MONOOXYGENASE, OXYGENASE COMPONENT"/>
    <property type="match status" value="1"/>
</dbReference>
<dbReference type="Pfam" id="PF00355">
    <property type="entry name" value="Rieske"/>
    <property type="match status" value="1"/>
</dbReference>
<keyword evidence="10" id="KW-1185">Reference proteome</keyword>
<evidence type="ECO:0000256" key="2">
    <source>
        <dbReference type="ARBA" id="ARBA00022723"/>
    </source>
</evidence>
<dbReference type="PROSITE" id="PS51296">
    <property type="entry name" value="RIESKE"/>
    <property type="match status" value="1"/>
</dbReference>
<dbReference type="InterPro" id="IPR050584">
    <property type="entry name" value="Cholesterol_7-desaturase"/>
</dbReference>
<keyword evidence="5" id="KW-0411">Iron-sulfur</keyword>
<sequence>MTGTFVIFNANGSLARQQFAVGRSSDIEDGPAAVRLLGRDLVLWRSPSGVVVAAPDQCTHSRGILSHGEVIDGRLVCPKHGWTFGDVGRCVAKPSNMPITDKAHLRPYPCTERYGLIWVSLSEPAAPITDVAWDGDRRYRRIHAGVSEWRSNPIQIVENLLADPDLPFTDVTADVPFCVRSTLTSADGAQHHRLLSLAPIDNRSTLVASVIWTSSADGDDAKATGTAMADLAQLKSKTETGGVALPIVETSEEDTIVADWRRRLVAAL</sequence>